<dbReference type="GO" id="GO:0008233">
    <property type="term" value="F:peptidase activity"/>
    <property type="evidence" value="ECO:0007669"/>
    <property type="project" value="UniProtKB-KW"/>
</dbReference>
<evidence type="ECO:0000259" key="2">
    <source>
        <dbReference type="Pfam" id="PF02617"/>
    </source>
</evidence>
<dbReference type="InterPro" id="IPR014719">
    <property type="entry name" value="Ribosomal_bL12_C/ClpS-like"/>
</dbReference>
<dbReference type="OrthoDB" id="9796121at2"/>
<dbReference type="AlphaFoldDB" id="A0A4U8TQ02"/>
<dbReference type="InterPro" id="IPR003769">
    <property type="entry name" value="ClpS_core"/>
</dbReference>
<evidence type="ECO:0000313" key="3">
    <source>
        <dbReference type="EMBL" id="TLE02206.1"/>
    </source>
</evidence>
<name>A0A4U8TQ02_9HELI</name>
<dbReference type="InterPro" id="IPR022935">
    <property type="entry name" value="ClpS"/>
</dbReference>
<dbReference type="RefSeq" id="WP_034360637.1">
    <property type="nucleotide sequence ID" value="NZ_CAJUDB010000002.1"/>
</dbReference>
<comment type="subunit">
    <text evidence="1">Binds to the N-terminal domain of the chaperone ClpA.</text>
</comment>
<keyword evidence="3" id="KW-0645">Protease</keyword>
<dbReference type="Gene3D" id="3.30.1390.10">
    <property type="match status" value="1"/>
</dbReference>
<dbReference type="Proteomes" id="UP000029707">
    <property type="component" value="Unassembled WGS sequence"/>
</dbReference>
<evidence type="ECO:0000256" key="1">
    <source>
        <dbReference type="HAMAP-Rule" id="MF_00302"/>
    </source>
</evidence>
<dbReference type="EMBL" id="JRMQ02000003">
    <property type="protein sequence ID" value="TLE02206.1"/>
    <property type="molecule type" value="Genomic_DNA"/>
</dbReference>
<reference evidence="3 4" key="1">
    <citation type="journal article" date="2014" name="Genome Announc.">
        <title>Draft genome sequences of eight enterohepatic helicobacter species isolated from both laboratory and wild rodents.</title>
        <authorList>
            <person name="Sheh A."/>
            <person name="Shen Z."/>
            <person name="Fox J.G."/>
        </authorList>
    </citation>
    <scope>NUCLEOTIDE SEQUENCE [LARGE SCALE GENOMIC DNA]</scope>
    <source>
        <strain evidence="3 4">MIT 01-6451</strain>
    </source>
</reference>
<accession>A0A4U8TQ02</accession>
<gene>
    <name evidence="1" type="primary">clpS</name>
    <name evidence="3" type="ORF">LS65_003440</name>
</gene>
<keyword evidence="3" id="KW-0378">Hydrolase</keyword>
<comment type="caution">
    <text evidence="3">The sequence shown here is derived from an EMBL/GenBank/DDBJ whole genome shotgun (WGS) entry which is preliminary data.</text>
</comment>
<keyword evidence="4" id="KW-1185">Reference proteome</keyword>
<sequence length="100" mass="11403">MAHTAFETSLDTLLEEPKLYCVSLLNDDYTAMDFVTRILIEVFDKTPDEATSIMLRIHNKGKGVCGVYTYDIAELKSQIVSQKARELDYPLRVIIEEMPS</sequence>
<dbReference type="HAMAP" id="MF_00302">
    <property type="entry name" value="ClpS"/>
    <property type="match status" value="1"/>
</dbReference>
<feature type="domain" description="Adaptor protein ClpS core" evidence="2">
    <location>
        <begin position="15"/>
        <end position="93"/>
    </location>
</feature>
<dbReference type="GO" id="GO:0006508">
    <property type="term" value="P:proteolysis"/>
    <property type="evidence" value="ECO:0007669"/>
    <property type="project" value="UniProtKB-UniRule"/>
</dbReference>
<dbReference type="Pfam" id="PF02617">
    <property type="entry name" value="ClpS"/>
    <property type="match status" value="1"/>
</dbReference>
<proteinExistence type="inferred from homology"/>
<dbReference type="STRING" id="425400.LS65_01105"/>
<dbReference type="GeneID" id="82321415"/>
<dbReference type="GO" id="GO:0030163">
    <property type="term" value="P:protein catabolic process"/>
    <property type="evidence" value="ECO:0007669"/>
    <property type="project" value="InterPro"/>
</dbReference>
<dbReference type="SUPFAM" id="SSF54736">
    <property type="entry name" value="ClpS-like"/>
    <property type="match status" value="1"/>
</dbReference>
<comment type="function">
    <text evidence="1">Involved in the modulation of the specificity of the ClpAP-mediated ATP-dependent protein degradation.</text>
</comment>
<protein>
    <recommendedName>
        <fullName evidence="1">ATP-dependent Clp protease adapter protein ClpS</fullName>
    </recommendedName>
</protein>
<comment type="similarity">
    <text evidence="1">Belongs to the ClpS family.</text>
</comment>
<organism evidence="3 4">
    <name type="scientific">Helicobacter japonicus</name>
    <dbReference type="NCBI Taxonomy" id="425400"/>
    <lineage>
        <taxon>Bacteria</taxon>
        <taxon>Pseudomonadati</taxon>
        <taxon>Campylobacterota</taxon>
        <taxon>Epsilonproteobacteria</taxon>
        <taxon>Campylobacterales</taxon>
        <taxon>Helicobacteraceae</taxon>
        <taxon>Helicobacter</taxon>
    </lineage>
</organism>
<dbReference type="FunFam" id="3.30.1390.10:FF:000002">
    <property type="entry name" value="ATP-dependent Clp protease adapter protein ClpS"/>
    <property type="match status" value="1"/>
</dbReference>
<evidence type="ECO:0000313" key="4">
    <source>
        <dbReference type="Proteomes" id="UP000029707"/>
    </source>
</evidence>